<dbReference type="GO" id="GO:0004497">
    <property type="term" value="F:monooxygenase activity"/>
    <property type="evidence" value="ECO:0007669"/>
    <property type="project" value="UniProtKB-KW"/>
</dbReference>
<dbReference type="STRING" id="13706.A0A1X2HSD8"/>
<keyword evidence="6" id="KW-0503">Monooxygenase</keyword>
<dbReference type="InterPro" id="IPR001128">
    <property type="entry name" value="Cyt_P450"/>
</dbReference>
<dbReference type="InParanoid" id="A0A1X2HSD8"/>
<reference evidence="7 8" key="1">
    <citation type="submission" date="2016-07" db="EMBL/GenBank/DDBJ databases">
        <title>Pervasive Adenine N6-methylation of Active Genes in Fungi.</title>
        <authorList>
            <consortium name="DOE Joint Genome Institute"/>
            <person name="Mondo S.J."/>
            <person name="Dannebaum R.O."/>
            <person name="Kuo R.C."/>
            <person name="Labutti K."/>
            <person name="Haridas S."/>
            <person name="Kuo A."/>
            <person name="Salamov A."/>
            <person name="Ahrendt S.R."/>
            <person name="Lipzen A."/>
            <person name="Sullivan W."/>
            <person name="Andreopoulos W.B."/>
            <person name="Clum A."/>
            <person name="Lindquist E."/>
            <person name="Daum C."/>
            <person name="Ramamoorthy G.K."/>
            <person name="Gryganskyi A."/>
            <person name="Culley D."/>
            <person name="Magnuson J.K."/>
            <person name="James T.Y."/>
            <person name="O'Malley M.A."/>
            <person name="Stajich J.E."/>
            <person name="Spatafora J.W."/>
            <person name="Visel A."/>
            <person name="Grigoriev I.V."/>
        </authorList>
    </citation>
    <scope>NUCLEOTIDE SEQUENCE [LARGE SCALE GENOMIC DNA]</scope>
    <source>
        <strain evidence="7 8">NRRL 2496</strain>
    </source>
</reference>
<dbReference type="PROSITE" id="PS00086">
    <property type="entry name" value="CYTOCHROME_P450"/>
    <property type="match status" value="1"/>
</dbReference>
<dbReference type="EMBL" id="MCGN01000001">
    <property type="protein sequence ID" value="ORZ02515.1"/>
    <property type="molecule type" value="Genomic_DNA"/>
</dbReference>
<comment type="caution">
    <text evidence="7">The sequence shown here is derived from an EMBL/GenBank/DDBJ whole genome shotgun (WGS) entry which is preliminary data.</text>
</comment>
<evidence type="ECO:0000256" key="6">
    <source>
        <dbReference type="RuleBase" id="RU000461"/>
    </source>
</evidence>
<dbReference type="InterPro" id="IPR050121">
    <property type="entry name" value="Cytochrome_P450_monoxygenase"/>
</dbReference>
<dbReference type="PANTHER" id="PTHR24305:SF166">
    <property type="entry name" value="CYTOCHROME P450 12A4, MITOCHONDRIAL-RELATED"/>
    <property type="match status" value="1"/>
</dbReference>
<evidence type="ECO:0000256" key="5">
    <source>
        <dbReference type="PIRSR" id="PIRSR602401-1"/>
    </source>
</evidence>
<keyword evidence="3 5" id="KW-0479">Metal-binding</keyword>
<dbReference type="GO" id="GO:0020037">
    <property type="term" value="F:heme binding"/>
    <property type="evidence" value="ECO:0007669"/>
    <property type="project" value="InterPro"/>
</dbReference>
<keyword evidence="4 5" id="KW-0408">Iron</keyword>
<dbReference type="OMA" id="QMSETIN"/>
<dbReference type="Gene3D" id="1.10.630.10">
    <property type="entry name" value="Cytochrome P450"/>
    <property type="match status" value="1"/>
</dbReference>
<dbReference type="SUPFAM" id="SSF48264">
    <property type="entry name" value="Cytochrome P450"/>
    <property type="match status" value="1"/>
</dbReference>
<proteinExistence type="inferred from homology"/>
<evidence type="ECO:0000256" key="1">
    <source>
        <dbReference type="ARBA" id="ARBA00001971"/>
    </source>
</evidence>
<keyword evidence="6" id="KW-0560">Oxidoreductase</keyword>
<dbReference type="GO" id="GO:0005506">
    <property type="term" value="F:iron ion binding"/>
    <property type="evidence" value="ECO:0007669"/>
    <property type="project" value="InterPro"/>
</dbReference>
<evidence type="ECO:0000313" key="7">
    <source>
        <dbReference type="EMBL" id="ORZ02515.1"/>
    </source>
</evidence>
<dbReference type="PRINTS" id="PR00385">
    <property type="entry name" value="P450"/>
</dbReference>
<dbReference type="OrthoDB" id="1470350at2759"/>
<dbReference type="InterPro" id="IPR017972">
    <property type="entry name" value="Cyt_P450_CS"/>
</dbReference>
<keyword evidence="5 6" id="KW-0349">Heme</keyword>
<sequence length="486" mass="55479">MDQLTQIFIDLGQKVAKSDILVKQYTPSIKNATKAILAGYTSYLIVSWHDQYGTVVRIGPNTISISDKNMIKQALITESLPKAPSYETHKGRDKCTVNIIDNTEHKFRRRLLMPGFSNKYVANLEESMNSGIKKLVRKIDSEIAAAPKVDSYGTVDIFHLIKCTAIDMVCEICFDSSVDVLENDPYSVRKTIDVFLEATAKLISHPLVGPLLAIMSIGQFTRQLYRLKKVLKMPRQLVVGAVIKRQNGETERRNDILQYVLDTQKACDPQDRLSMGDIILEMTQFLIAGSETTATTISFVFIQLLQNPETLDRLQKELDAATFDEGSSAFRHQELKDLPYLNAVINETMRLNHILICGVERQAHKDFVLGGRFFVPKGTLVTMNLQHAQTNPEYWPEPLRFMPERWLEKKAVDEEAFYPFSLGSRNCLAKFFALQEMRLLIATVLKFFDIESIPQEMENAKDRRQFVTLTLASQKFRVNIRRRQNA</sequence>
<comment type="similarity">
    <text evidence="2 6">Belongs to the cytochrome P450 family.</text>
</comment>
<dbReference type="InterPro" id="IPR036396">
    <property type="entry name" value="Cyt_P450_sf"/>
</dbReference>
<evidence type="ECO:0000256" key="3">
    <source>
        <dbReference type="ARBA" id="ARBA00022723"/>
    </source>
</evidence>
<evidence type="ECO:0000256" key="4">
    <source>
        <dbReference type="ARBA" id="ARBA00023004"/>
    </source>
</evidence>
<dbReference type="PANTHER" id="PTHR24305">
    <property type="entry name" value="CYTOCHROME P450"/>
    <property type="match status" value="1"/>
</dbReference>
<organism evidence="7 8">
    <name type="scientific">Syncephalastrum racemosum</name>
    <name type="common">Filamentous fungus</name>
    <dbReference type="NCBI Taxonomy" id="13706"/>
    <lineage>
        <taxon>Eukaryota</taxon>
        <taxon>Fungi</taxon>
        <taxon>Fungi incertae sedis</taxon>
        <taxon>Mucoromycota</taxon>
        <taxon>Mucoromycotina</taxon>
        <taxon>Mucoromycetes</taxon>
        <taxon>Mucorales</taxon>
        <taxon>Syncephalastraceae</taxon>
        <taxon>Syncephalastrum</taxon>
    </lineage>
</organism>
<dbReference type="Pfam" id="PF00067">
    <property type="entry name" value="p450"/>
    <property type="match status" value="1"/>
</dbReference>
<evidence type="ECO:0000313" key="8">
    <source>
        <dbReference type="Proteomes" id="UP000242180"/>
    </source>
</evidence>
<evidence type="ECO:0000256" key="2">
    <source>
        <dbReference type="ARBA" id="ARBA00010617"/>
    </source>
</evidence>
<dbReference type="InterPro" id="IPR002401">
    <property type="entry name" value="Cyt_P450_E_grp-I"/>
</dbReference>
<keyword evidence="8" id="KW-1185">Reference proteome</keyword>
<name>A0A1X2HSD8_SYNRA</name>
<dbReference type="PRINTS" id="PR00463">
    <property type="entry name" value="EP450I"/>
</dbReference>
<dbReference type="AlphaFoldDB" id="A0A1X2HSD8"/>
<feature type="binding site" description="axial binding residue" evidence="5">
    <location>
        <position position="427"/>
    </location>
    <ligand>
        <name>heme</name>
        <dbReference type="ChEBI" id="CHEBI:30413"/>
    </ligand>
    <ligandPart>
        <name>Fe</name>
        <dbReference type="ChEBI" id="CHEBI:18248"/>
    </ligandPart>
</feature>
<accession>A0A1X2HSD8</accession>
<protein>
    <submittedName>
        <fullName evidence="7">Cytochrome P450</fullName>
    </submittedName>
</protein>
<dbReference type="GO" id="GO:0016705">
    <property type="term" value="F:oxidoreductase activity, acting on paired donors, with incorporation or reduction of molecular oxygen"/>
    <property type="evidence" value="ECO:0007669"/>
    <property type="project" value="InterPro"/>
</dbReference>
<gene>
    <name evidence="7" type="ORF">BCR43DRAFT_559438</name>
</gene>
<comment type="cofactor">
    <cofactor evidence="1 5">
        <name>heme</name>
        <dbReference type="ChEBI" id="CHEBI:30413"/>
    </cofactor>
</comment>
<dbReference type="Proteomes" id="UP000242180">
    <property type="component" value="Unassembled WGS sequence"/>
</dbReference>